<dbReference type="Pfam" id="PF01943">
    <property type="entry name" value="Polysacc_synt"/>
    <property type="match status" value="1"/>
</dbReference>
<dbReference type="InterPro" id="IPR050833">
    <property type="entry name" value="Poly_Biosynth_Transport"/>
</dbReference>
<evidence type="ECO:0000256" key="1">
    <source>
        <dbReference type="ARBA" id="ARBA00004651"/>
    </source>
</evidence>
<accession>A0A1W1WAC4</accession>
<feature type="transmembrane region" description="Helical" evidence="6">
    <location>
        <begin position="314"/>
        <end position="336"/>
    </location>
</feature>
<dbReference type="PANTHER" id="PTHR30250">
    <property type="entry name" value="PST FAMILY PREDICTED COLANIC ACID TRANSPORTER"/>
    <property type="match status" value="1"/>
</dbReference>
<dbReference type="InterPro" id="IPR024923">
    <property type="entry name" value="PG_synth_SpoVB"/>
</dbReference>
<organism evidence="7 8">
    <name type="scientific">Sulfobacillus thermosulfidooxidans (strain DSM 9293 / VKM B-1269 / AT-1)</name>
    <dbReference type="NCBI Taxonomy" id="929705"/>
    <lineage>
        <taxon>Bacteria</taxon>
        <taxon>Bacillati</taxon>
        <taxon>Bacillota</taxon>
        <taxon>Clostridia</taxon>
        <taxon>Eubacteriales</taxon>
        <taxon>Clostridiales Family XVII. Incertae Sedis</taxon>
        <taxon>Sulfobacillus</taxon>
    </lineage>
</organism>
<evidence type="ECO:0000256" key="6">
    <source>
        <dbReference type="SAM" id="Phobius"/>
    </source>
</evidence>
<dbReference type="STRING" id="28034.BFX07_09555"/>
<evidence type="ECO:0000313" key="7">
    <source>
        <dbReference type="EMBL" id="SMC03195.1"/>
    </source>
</evidence>
<dbReference type="PIRSF" id="PIRSF038958">
    <property type="entry name" value="PG_synth_SpoVB"/>
    <property type="match status" value="1"/>
</dbReference>
<protein>
    <submittedName>
        <fullName evidence="7">Stage V sporulation protein B</fullName>
    </submittedName>
</protein>
<dbReference type="AlphaFoldDB" id="A0A1W1WAC4"/>
<name>A0A1W1WAC4_SULTA</name>
<gene>
    <name evidence="7" type="ORF">SAMN00768000_0963</name>
</gene>
<dbReference type="EMBL" id="FWWY01000001">
    <property type="protein sequence ID" value="SMC03195.1"/>
    <property type="molecule type" value="Genomic_DNA"/>
</dbReference>
<feature type="transmembrane region" description="Helical" evidence="6">
    <location>
        <begin position="86"/>
        <end position="110"/>
    </location>
</feature>
<feature type="transmembrane region" description="Helical" evidence="6">
    <location>
        <begin position="470"/>
        <end position="492"/>
    </location>
</feature>
<comment type="subcellular location">
    <subcellularLocation>
        <location evidence="1">Cell membrane</location>
        <topology evidence="1">Multi-pass membrane protein</topology>
    </subcellularLocation>
</comment>
<proteinExistence type="predicted"/>
<feature type="transmembrane region" description="Helical" evidence="6">
    <location>
        <begin position="445"/>
        <end position="464"/>
    </location>
</feature>
<evidence type="ECO:0000256" key="3">
    <source>
        <dbReference type="ARBA" id="ARBA00022692"/>
    </source>
</evidence>
<dbReference type="GO" id="GO:0005886">
    <property type="term" value="C:plasma membrane"/>
    <property type="evidence" value="ECO:0007669"/>
    <property type="project" value="UniProtKB-SubCell"/>
</dbReference>
<dbReference type="OrthoDB" id="9775950at2"/>
<evidence type="ECO:0000256" key="2">
    <source>
        <dbReference type="ARBA" id="ARBA00022475"/>
    </source>
</evidence>
<feature type="transmembrane region" description="Helical" evidence="6">
    <location>
        <begin position="182"/>
        <end position="205"/>
    </location>
</feature>
<keyword evidence="5 6" id="KW-0472">Membrane</keyword>
<dbReference type="RefSeq" id="WP_020374306.1">
    <property type="nucleotide sequence ID" value="NZ_FWWY01000001.1"/>
</dbReference>
<feature type="transmembrane region" description="Helical" evidence="6">
    <location>
        <begin position="226"/>
        <end position="246"/>
    </location>
</feature>
<keyword evidence="4 6" id="KW-1133">Transmembrane helix</keyword>
<dbReference type="PANTHER" id="PTHR30250:SF21">
    <property type="entry name" value="LIPID II FLIPPASE MURJ"/>
    <property type="match status" value="1"/>
</dbReference>
<reference evidence="8" key="1">
    <citation type="submission" date="2017-04" db="EMBL/GenBank/DDBJ databases">
        <authorList>
            <person name="Varghese N."/>
            <person name="Submissions S."/>
        </authorList>
    </citation>
    <scope>NUCLEOTIDE SEQUENCE [LARGE SCALE GENOMIC DNA]</scope>
    <source>
        <strain evidence="8">DSM 9293</strain>
    </source>
</reference>
<sequence length="503" mass="54509">MKKSTLWRGAFWLSLGALISKSIGAIYRIFLPRILGDYGVGLFQMAYPLYALLLAVSVNGIPTALSKETAEKLSHHDIKSAEQLAAWAQIFLSGIGLVMAIMLEFLAPWVARYVFHEPEATLSIRALAPALAFVASEASLRGYFQGYQEMAPTAISQILEQVSRVAVMFPLALMWLPKGTAWAAAGATVGAPVGAMIGMLFLLGARLKRRRWILYRPIPWAQLRQLFLVAMPMSLSGLLFPLMFLADSMFVPEQLVKTGLSLRQATAQFGRLSGEAMPLINLTMVVGAALAVSLVPAIAQAMAENDRQLAAKRVNLAVHMIWLLGLPMAGGLIVLAKPLTRLLYGESGAMRALQVLAVGSAILAIQQVLGSSLQASGHGWIPVKNLLFGAFAKFVLTWWLTPLPSLGIRGAAIGTVGASVVTAWLNWKDWSNIVHPLESPWKDAMWPFVGTIVMVMGIQTWMRFCHIPGIIGSVVSAIVVGIAIYFVLMAALGELNVLKALRE</sequence>
<keyword evidence="3 6" id="KW-0812">Transmembrane</keyword>
<evidence type="ECO:0000313" key="8">
    <source>
        <dbReference type="Proteomes" id="UP000192660"/>
    </source>
</evidence>
<keyword evidence="8" id="KW-1185">Reference proteome</keyword>
<evidence type="ECO:0000256" key="4">
    <source>
        <dbReference type="ARBA" id="ARBA00022989"/>
    </source>
</evidence>
<keyword evidence="2" id="KW-1003">Cell membrane</keyword>
<feature type="transmembrane region" description="Helical" evidence="6">
    <location>
        <begin position="48"/>
        <end position="65"/>
    </location>
</feature>
<dbReference type="Proteomes" id="UP000192660">
    <property type="component" value="Unassembled WGS sequence"/>
</dbReference>
<dbReference type="InterPro" id="IPR002797">
    <property type="entry name" value="Polysacc_synth"/>
</dbReference>
<feature type="transmembrane region" description="Helical" evidence="6">
    <location>
        <begin position="279"/>
        <end position="302"/>
    </location>
</feature>
<feature type="transmembrane region" description="Helical" evidence="6">
    <location>
        <begin position="381"/>
        <end position="400"/>
    </location>
</feature>
<dbReference type="CDD" id="cd13124">
    <property type="entry name" value="MATE_SpoVB_like"/>
    <property type="match status" value="1"/>
</dbReference>
<feature type="transmembrane region" description="Helical" evidence="6">
    <location>
        <begin position="348"/>
        <end position="369"/>
    </location>
</feature>
<evidence type="ECO:0000256" key="5">
    <source>
        <dbReference type="ARBA" id="ARBA00023136"/>
    </source>
</evidence>